<dbReference type="EMBL" id="WJXA01000004">
    <property type="protein sequence ID" value="KAF7145016.1"/>
    <property type="molecule type" value="Genomic_DNA"/>
</dbReference>
<evidence type="ECO:0000313" key="2">
    <source>
        <dbReference type="Proteomes" id="UP000626092"/>
    </source>
</evidence>
<name>A0A834LPE7_RHOSS</name>
<dbReference type="OrthoDB" id="1771670at2759"/>
<evidence type="ECO:0000313" key="1">
    <source>
        <dbReference type="EMBL" id="KAF7145016.1"/>
    </source>
</evidence>
<dbReference type="AlphaFoldDB" id="A0A834LPE7"/>
<keyword evidence="2" id="KW-1185">Reference proteome</keyword>
<reference evidence="1" key="1">
    <citation type="submission" date="2019-11" db="EMBL/GenBank/DDBJ databases">
        <authorList>
            <person name="Liu Y."/>
            <person name="Hou J."/>
            <person name="Li T.-Q."/>
            <person name="Guan C.-H."/>
            <person name="Wu X."/>
            <person name="Wu H.-Z."/>
            <person name="Ling F."/>
            <person name="Zhang R."/>
            <person name="Shi X.-G."/>
            <person name="Ren J.-P."/>
            <person name="Chen E.-F."/>
            <person name="Sun J.-M."/>
        </authorList>
    </citation>
    <scope>NUCLEOTIDE SEQUENCE</scope>
    <source>
        <strain evidence="1">Adult_tree_wgs_1</strain>
        <tissue evidence="1">Leaves</tissue>
    </source>
</reference>
<proteinExistence type="predicted"/>
<dbReference type="Proteomes" id="UP000626092">
    <property type="component" value="Unassembled WGS sequence"/>
</dbReference>
<sequence length="144" mass="16684">MSRTRLCRSPYKEEFSETMDYFQTVSSETMAAGEKMQRVKFPMADLEKIGKEAFDILNGMPQQQRQQLLQQLQQPFKLMQPLPVDPLLQRWRLLRQLPVDPEAKHYELPNALTKPWKNHVIGAQSTAAVVVTETKNKDIPIFGK</sequence>
<comment type="caution">
    <text evidence="1">The sequence shown here is derived from an EMBL/GenBank/DDBJ whole genome shotgun (WGS) entry which is preliminary data.</text>
</comment>
<protein>
    <submittedName>
        <fullName evidence="1">Uncharacterized protein</fullName>
    </submittedName>
</protein>
<organism evidence="1 2">
    <name type="scientific">Rhododendron simsii</name>
    <name type="common">Sims's rhododendron</name>
    <dbReference type="NCBI Taxonomy" id="118357"/>
    <lineage>
        <taxon>Eukaryota</taxon>
        <taxon>Viridiplantae</taxon>
        <taxon>Streptophyta</taxon>
        <taxon>Embryophyta</taxon>
        <taxon>Tracheophyta</taxon>
        <taxon>Spermatophyta</taxon>
        <taxon>Magnoliopsida</taxon>
        <taxon>eudicotyledons</taxon>
        <taxon>Gunneridae</taxon>
        <taxon>Pentapetalae</taxon>
        <taxon>asterids</taxon>
        <taxon>Ericales</taxon>
        <taxon>Ericaceae</taxon>
        <taxon>Ericoideae</taxon>
        <taxon>Rhodoreae</taxon>
        <taxon>Rhododendron</taxon>
    </lineage>
</organism>
<accession>A0A834LPE7</accession>
<gene>
    <name evidence="1" type="ORF">RHSIM_Rhsim04G0227200</name>
</gene>